<name>A0AAD8Y7H6_9STRA</name>
<evidence type="ECO:0000313" key="3">
    <source>
        <dbReference type="Proteomes" id="UP001224775"/>
    </source>
</evidence>
<comment type="caution">
    <text evidence="2">The sequence shown here is derived from an EMBL/GenBank/DDBJ whole genome shotgun (WGS) entry which is preliminary data.</text>
</comment>
<dbReference type="EMBL" id="JATAAI010000015">
    <property type="protein sequence ID" value="KAK1740404.1"/>
    <property type="molecule type" value="Genomic_DNA"/>
</dbReference>
<proteinExistence type="predicted"/>
<protein>
    <submittedName>
        <fullName evidence="2">Uncharacterized protein</fullName>
    </submittedName>
</protein>
<gene>
    <name evidence="2" type="ORF">QTG54_008499</name>
</gene>
<dbReference type="Proteomes" id="UP001224775">
    <property type="component" value="Unassembled WGS sequence"/>
</dbReference>
<accession>A0AAD8Y7H6</accession>
<feature type="region of interest" description="Disordered" evidence="1">
    <location>
        <begin position="1"/>
        <end position="32"/>
    </location>
</feature>
<dbReference type="AlphaFoldDB" id="A0AAD8Y7H6"/>
<keyword evidence="3" id="KW-1185">Reference proteome</keyword>
<feature type="compositionally biased region" description="Polar residues" evidence="1">
    <location>
        <begin position="19"/>
        <end position="30"/>
    </location>
</feature>
<evidence type="ECO:0000313" key="2">
    <source>
        <dbReference type="EMBL" id="KAK1740404.1"/>
    </source>
</evidence>
<evidence type="ECO:0000256" key="1">
    <source>
        <dbReference type="SAM" id="MobiDB-lite"/>
    </source>
</evidence>
<reference evidence="2" key="1">
    <citation type="submission" date="2023-06" db="EMBL/GenBank/DDBJ databases">
        <title>Survivors Of The Sea: Transcriptome response of Skeletonema marinoi to long-term dormancy.</title>
        <authorList>
            <person name="Pinder M.I.M."/>
            <person name="Kourtchenko O."/>
            <person name="Robertson E.K."/>
            <person name="Larsson T."/>
            <person name="Maumus F."/>
            <person name="Osuna-Cruz C.M."/>
            <person name="Vancaester E."/>
            <person name="Stenow R."/>
            <person name="Vandepoele K."/>
            <person name="Ploug H."/>
            <person name="Bruchert V."/>
            <person name="Godhe A."/>
            <person name="Topel M."/>
        </authorList>
    </citation>
    <scope>NUCLEOTIDE SEQUENCE</scope>
    <source>
        <strain evidence="2">R05AC</strain>
    </source>
</reference>
<feature type="compositionally biased region" description="Polar residues" evidence="1">
    <location>
        <begin position="1"/>
        <end position="10"/>
    </location>
</feature>
<sequence length="198" mass="21867">MNMSTSQQFEDQLAALPSKPSNTEGSSPRPSWNCVMDIDNELDGCAVTPSILLSSHSFRRRQSSVSFSPTAKLNVIEGPDDYVRESYTKKDEALSKKEAREQIIAFLRLKNGSGTPHPHDHSLCLVGIEQYLLFPNVVNQRARARALVTYDVLREQARVGGCVADKAARIAVVSSQCTEQSALQAKLIGEFQQIQSNE</sequence>
<organism evidence="2 3">
    <name type="scientific">Skeletonema marinoi</name>
    <dbReference type="NCBI Taxonomy" id="267567"/>
    <lineage>
        <taxon>Eukaryota</taxon>
        <taxon>Sar</taxon>
        <taxon>Stramenopiles</taxon>
        <taxon>Ochrophyta</taxon>
        <taxon>Bacillariophyta</taxon>
        <taxon>Coscinodiscophyceae</taxon>
        <taxon>Thalassiosirophycidae</taxon>
        <taxon>Thalassiosirales</taxon>
        <taxon>Skeletonemataceae</taxon>
        <taxon>Skeletonema</taxon>
        <taxon>Skeletonema marinoi-dohrnii complex</taxon>
    </lineage>
</organism>